<name>A0A1G7W1D8_9ACTN</name>
<dbReference type="Proteomes" id="UP000198614">
    <property type="component" value="Unassembled WGS sequence"/>
</dbReference>
<gene>
    <name evidence="2" type="ORF">SAMN05216260_12523</name>
</gene>
<dbReference type="PANTHER" id="PTHR45527">
    <property type="entry name" value="NONRIBOSOMAL PEPTIDE SYNTHETASE"/>
    <property type="match status" value="1"/>
</dbReference>
<dbReference type="Gene3D" id="3.30.559.30">
    <property type="entry name" value="Nonribosomal peptide synthetase, condensation domain"/>
    <property type="match status" value="1"/>
</dbReference>
<dbReference type="InterPro" id="IPR001242">
    <property type="entry name" value="Condensation_dom"/>
</dbReference>
<dbReference type="EMBL" id="FNAX01000025">
    <property type="protein sequence ID" value="SDG65786.1"/>
    <property type="molecule type" value="Genomic_DNA"/>
</dbReference>
<dbReference type="GO" id="GO:0009366">
    <property type="term" value="C:enterobactin synthetase complex"/>
    <property type="evidence" value="ECO:0007669"/>
    <property type="project" value="TreeGrafter"/>
</dbReference>
<feature type="domain" description="Condensation" evidence="1">
    <location>
        <begin position="10"/>
        <end position="446"/>
    </location>
</feature>
<dbReference type="PANTHER" id="PTHR45527:SF1">
    <property type="entry name" value="FATTY ACID SYNTHASE"/>
    <property type="match status" value="1"/>
</dbReference>
<dbReference type="OrthoDB" id="3653269at2"/>
<evidence type="ECO:0000313" key="2">
    <source>
        <dbReference type="EMBL" id="SDG65786.1"/>
    </source>
</evidence>
<dbReference type="AlphaFoldDB" id="A0A1G7W1D8"/>
<dbReference type="SUPFAM" id="SSF52777">
    <property type="entry name" value="CoA-dependent acyltransferases"/>
    <property type="match status" value="2"/>
</dbReference>
<dbReference type="Gene3D" id="3.30.559.10">
    <property type="entry name" value="Chloramphenicol acetyltransferase-like domain"/>
    <property type="match status" value="1"/>
</dbReference>
<evidence type="ECO:0000259" key="1">
    <source>
        <dbReference type="Pfam" id="PF00668"/>
    </source>
</evidence>
<dbReference type="GO" id="GO:0047527">
    <property type="term" value="F:2,3-dihydroxybenzoate-serine ligase activity"/>
    <property type="evidence" value="ECO:0007669"/>
    <property type="project" value="TreeGrafter"/>
</dbReference>
<dbReference type="GO" id="GO:0005829">
    <property type="term" value="C:cytosol"/>
    <property type="evidence" value="ECO:0007669"/>
    <property type="project" value="TreeGrafter"/>
</dbReference>
<dbReference type="GO" id="GO:0009239">
    <property type="term" value="P:enterobactin biosynthetic process"/>
    <property type="evidence" value="ECO:0007669"/>
    <property type="project" value="TreeGrafter"/>
</dbReference>
<organism evidence="2 3">
    <name type="scientific">Streptomyces griseoaurantiacus</name>
    <dbReference type="NCBI Taxonomy" id="68213"/>
    <lineage>
        <taxon>Bacteria</taxon>
        <taxon>Bacillati</taxon>
        <taxon>Actinomycetota</taxon>
        <taxon>Actinomycetes</taxon>
        <taxon>Kitasatosporales</taxon>
        <taxon>Streptomycetaceae</taxon>
        <taxon>Streptomyces</taxon>
        <taxon>Streptomyces aurantiacus group</taxon>
    </lineage>
</organism>
<accession>A0A1G7W1D8</accession>
<dbReference type="Pfam" id="PF00668">
    <property type="entry name" value="Condensation"/>
    <property type="match status" value="1"/>
</dbReference>
<dbReference type="GO" id="GO:0043041">
    <property type="term" value="P:amino acid activation for nonribosomal peptide biosynthetic process"/>
    <property type="evidence" value="ECO:0007669"/>
    <property type="project" value="TreeGrafter"/>
</dbReference>
<dbReference type="GO" id="GO:0008610">
    <property type="term" value="P:lipid biosynthetic process"/>
    <property type="evidence" value="ECO:0007669"/>
    <property type="project" value="UniProtKB-ARBA"/>
</dbReference>
<dbReference type="GO" id="GO:0031177">
    <property type="term" value="F:phosphopantetheine binding"/>
    <property type="evidence" value="ECO:0007669"/>
    <property type="project" value="TreeGrafter"/>
</dbReference>
<reference evidence="2 3" key="1">
    <citation type="submission" date="2016-10" db="EMBL/GenBank/DDBJ databases">
        <authorList>
            <person name="de Groot N.N."/>
        </authorList>
    </citation>
    <scope>NUCLEOTIDE SEQUENCE [LARGE SCALE GENOMIC DNA]</scope>
    <source>
        <strain evidence="2 3">CGMCC 4.1859</strain>
    </source>
</reference>
<proteinExistence type="predicted"/>
<evidence type="ECO:0000313" key="3">
    <source>
        <dbReference type="Proteomes" id="UP000198614"/>
    </source>
</evidence>
<protein>
    <submittedName>
        <fullName evidence="2">HxxPF-repeated domain-containing protein</fullName>
    </submittedName>
</protein>
<dbReference type="InterPro" id="IPR023213">
    <property type="entry name" value="CAT-like_dom_sf"/>
</dbReference>
<sequence length="447" mass="49182">MSLSSPSTTDHPLTPSQQIVWLHEDLFPDSRAYTFTAALDLYGPLDHEALRSAMRHVIAGHDGLRLHLVPGSFPPRQRVGAPEDPDVEVVDLSGEPEPEAALENLRDALHNRPFELTRGPLIRWLLVVLGPGRHRLLQTEHHLVHDGVSFALTLRDLFGAYAELVRGNPPRPLTSRSYVDYLGHPSHTDEDAYARALGHFRSVLDGADFAGPFGAPSTSEGIAGGQLRTSVPADLAAALRERAKRDGHTPFTVLLALFGETVRRWTGRPDFTVGTAVGNRPEGFTDCVGMFVNTLPLRLDLRLPGPARDLLDALTEQLMESLAHHQAPIQRLTRDLGRRSASGLDNPLFSLMFSAHDASLPALDLGGLRVDLVEGMPNGTSRFALDAVLMPDHRRSLTHRDQAPGMLIMWDYQLAFFDHDDVETFAKEHLALLASYLRHPGAPLAQL</sequence>